<name>A0A1I4XDG1_9GAMM</name>
<dbReference type="AlphaFoldDB" id="A0A1I4XDG1"/>
<dbReference type="Gene3D" id="3.40.630.30">
    <property type="match status" value="1"/>
</dbReference>
<dbReference type="Proteomes" id="UP000198575">
    <property type="component" value="Unassembled WGS sequence"/>
</dbReference>
<dbReference type="PANTHER" id="PTHR43877">
    <property type="entry name" value="AMINOALKYLPHOSPHONATE N-ACETYLTRANSFERASE-RELATED-RELATED"/>
    <property type="match status" value="1"/>
</dbReference>
<protein>
    <submittedName>
        <fullName evidence="4">Ribosomal protein S18 acetylase RimI</fullName>
    </submittedName>
</protein>
<keyword evidence="1" id="KW-0808">Transferase</keyword>
<dbReference type="InterPro" id="IPR050832">
    <property type="entry name" value="Bact_Acetyltransf"/>
</dbReference>
<keyword evidence="5" id="KW-1185">Reference proteome</keyword>
<dbReference type="PROSITE" id="PS51186">
    <property type="entry name" value="GNAT"/>
    <property type="match status" value="1"/>
</dbReference>
<evidence type="ECO:0000256" key="1">
    <source>
        <dbReference type="ARBA" id="ARBA00022679"/>
    </source>
</evidence>
<keyword evidence="2" id="KW-0012">Acyltransferase</keyword>
<organism evidence="4 5">
    <name type="scientific">Dokdonella immobilis</name>
    <dbReference type="NCBI Taxonomy" id="578942"/>
    <lineage>
        <taxon>Bacteria</taxon>
        <taxon>Pseudomonadati</taxon>
        <taxon>Pseudomonadota</taxon>
        <taxon>Gammaproteobacteria</taxon>
        <taxon>Lysobacterales</taxon>
        <taxon>Rhodanobacteraceae</taxon>
        <taxon>Dokdonella</taxon>
    </lineage>
</organism>
<evidence type="ECO:0000259" key="3">
    <source>
        <dbReference type="PROSITE" id="PS51186"/>
    </source>
</evidence>
<dbReference type="EMBL" id="FOVF01000009">
    <property type="protein sequence ID" value="SFN23702.1"/>
    <property type="molecule type" value="Genomic_DNA"/>
</dbReference>
<evidence type="ECO:0000256" key="2">
    <source>
        <dbReference type="ARBA" id="ARBA00023315"/>
    </source>
</evidence>
<dbReference type="GO" id="GO:0005840">
    <property type="term" value="C:ribosome"/>
    <property type="evidence" value="ECO:0007669"/>
    <property type="project" value="UniProtKB-KW"/>
</dbReference>
<keyword evidence="4" id="KW-0689">Ribosomal protein</keyword>
<dbReference type="STRING" id="578942.SAMN05216289_10948"/>
<evidence type="ECO:0000313" key="4">
    <source>
        <dbReference type="EMBL" id="SFN23702.1"/>
    </source>
</evidence>
<gene>
    <name evidence="4" type="ORF">SAMN05216289_10948</name>
</gene>
<dbReference type="InterPro" id="IPR000182">
    <property type="entry name" value="GNAT_dom"/>
</dbReference>
<reference evidence="4 5" key="1">
    <citation type="submission" date="2016-10" db="EMBL/GenBank/DDBJ databases">
        <authorList>
            <person name="de Groot N.N."/>
        </authorList>
    </citation>
    <scope>NUCLEOTIDE SEQUENCE [LARGE SCALE GENOMIC DNA]</scope>
    <source>
        <strain evidence="4 5">CGMCC 1.7659</strain>
    </source>
</reference>
<dbReference type="Pfam" id="PF00583">
    <property type="entry name" value="Acetyltransf_1"/>
    <property type="match status" value="1"/>
</dbReference>
<dbReference type="CDD" id="cd04301">
    <property type="entry name" value="NAT_SF"/>
    <property type="match status" value="1"/>
</dbReference>
<keyword evidence="4" id="KW-0687">Ribonucleoprotein</keyword>
<evidence type="ECO:0000313" key="5">
    <source>
        <dbReference type="Proteomes" id="UP000198575"/>
    </source>
</evidence>
<dbReference type="InterPro" id="IPR016181">
    <property type="entry name" value="Acyl_CoA_acyltransferase"/>
</dbReference>
<dbReference type="GO" id="GO:0016747">
    <property type="term" value="F:acyltransferase activity, transferring groups other than amino-acyl groups"/>
    <property type="evidence" value="ECO:0007669"/>
    <property type="project" value="InterPro"/>
</dbReference>
<proteinExistence type="predicted"/>
<feature type="domain" description="N-acetyltransferase" evidence="3">
    <location>
        <begin position="2"/>
        <end position="143"/>
    </location>
</feature>
<accession>A0A1I4XDG1</accession>
<sequence length="161" mass="17562">MVRYRLANEGDIPQMTAIRLGVRENRLSDPGWLTRAKWIDALSTSGNAATWVAERAGEVVGFATGRIAEADIWALFVDPRHEGQGIGRGLLARVATWMFGAGVGEIRLGTAEGTRADRFYRRNGWKRGERTDKGEVVYRLQCKVSPPAGSGPGQPTPEPGI</sequence>
<dbReference type="SUPFAM" id="SSF55729">
    <property type="entry name" value="Acyl-CoA N-acyltransferases (Nat)"/>
    <property type="match status" value="1"/>
</dbReference>